<gene>
    <name evidence="8" type="ORF">ABDJ38_07945</name>
</gene>
<dbReference type="Gene3D" id="3.40.980.10">
    <property type="entry name" value="MoaB/Mog-like domain"/>
    <property type="match status" value="1"/>
</dbReference>
<accession>A0ABV0CW65</accession>
<evidence type="ECO:0000256" key="1">
    <source>
        <dbReference type="ARBA" id="ARBA00002901"/>
    </source>
</evidence>
<dbReference type="PANTHER" id="PTHR10192">
    <property type="entry name" value="MOLYBDOPTERIN BIOSYNTHESIS PROTEIN"/>
    <property type="match status" value="1"/>
</dbReference>
<evidence type="ECO:0000313" key="8">
    <source>
        <dbReference type="EMBL" id="MEN7537103.1"/>
    </source>
</evidence>
<keyword evidence="6" id="KW-0808">Transferase</keyword>
<comment type="similarity">
    <text evidence="3 6">Belongs to the MoeA family.</text>
</comment>
<keyword evidence="6" id="KW-0479">Metal-binding</keyword>
<dbReference type="InterPro" id="IPR036135">
    <property type="entry name" value="MoeA_linker/N_sf"/>
</dbReference>
<dbReference type="SUPFAM" id="SSF53218">
    <property type="entry name" value="Molybdenum cofactor biosynthesis proteins"/>
    <property type="match status" value="1"/>
</dbReference>
<keyword evidence="6" id="KW-0500">Molybdenum</keyword>
<dbReference type="EC" id="2.10.1.1" evidence="6"/>
<evidence type="ECO:0000259" key="7">
    <source>
        <dbReference type="SMART" id="SM00852"/>
    </source>
</evidence>
<dbReference type="InterPro" id="IPR038987">
    <property type="entry name" value="MoeA-like"/>
</dbReference>
<keyword evidence="4 6" id="KW-0501">Molybdenum cofactor biosynthesis</keyword>
<dbReference type="PANTHER" id="PTHR10192:SF5">
    <property type="entry name" value="GEPHYRIN"/>
    <property type="match status" value="1"/>
</dbReference>
<dbReference type="InterPro" id="IPR005110">
    <property type="entry name" value="MoeA_linker/N"/>
</dbReference>
<evidence type="ECO:0000256" key="2">
    <source>
        <dbReference type="ARBA" id="ARBA00005046"/>
    </source>
</evidence>
<dbReference type="Pfam" id="PF03454">
    <property type="entry name" value="MoeA_C"/>
    <property type="match status" value="1"/>
</dbReference>
<dbReference type="InterPro" id="IPR008284">
    <property type="entry name" value="MoCF_biosynth_CS"/>
</dbReference>
<protein>
    <recommendedName>
        <fullName evidence="6">Molybdopterin molybdenumtransferase</fullName>
        <ecNumber evidence="6">2.10.1.1</ecNumber>
    </recommendedName>
</protein>
<dbReference type="InterPro" id="IPR036425">
    <property type="entry name" value="MoaB/Mog-like_dom_sf"/>
</dbReference>
<dbReference type="SUPFAM" id="SSF63882">
    <property type="entry name" value="MoeA N-terminal region -like"/>
    <property type="match status" value="1"/>
</dbReference>
<dbReference type="Proteomes" id="UP001484535">
    <property type="component" value="Unassembled WGS sequence"/>
</dbReference>
<keyword evidence="9" id="KW-1185">Reference proteome</keyword>
<dbReference type="InterPro" id="IPR036688">
    <property type="entry name" value="MoeA_C_domain_IV_sf"/>
</dbReference>
<feature type="domain" description="MoaB/Mog" evidence="7">
    <location>
        <begin position="178"/>
        <end position="315"/>
    </location>
</feature>
<evidence type="ECO:0000256" key="4">
    <source>
        <dbReference type="ARBA" id="ARBA00023150"/>
    </source>
</evidence>
<dbReference type="Pfam" id="PF00994">
    <property type="entry name" value="MoCF_biosynth"/>
    <property type="match status" value="1"/>
</dbReference>
<reference evidence="8 9" key="1">
    <citation type="submission" date="2024-05" db="EMBL/GenBank/DDBJ databases">
        <authorList>
            <person name="Park S."/>
        </authorList>
    </citation>
    <scope>NUCLEOTIDE SEQUENCE [LARGE SCALE GENOMIC DNA]</scope>
    <source>
        <strain evidence="8 9">DGU5</strain>
    </source>
</reference>
<evidence type="ECO:0000256" key="3">
    <source>
        <dbReference type="ARBA" id="ARBA00010763"/>
    </source>
</evidence>
<comment type="caution">
    <text evidence="8">The sequence shown here is derived from an EMBL/GenBank/DDBJ whole genome shotgun (WGS) entry which is preliminary data.</text>
</comment>
<evidence type="ECO:0000256" key="6">
    <source>
        <dbReference type="RuleBase" id="RU365090"/>
    </source>
</evidence>
<name>A0ABV0CW65_9SPHN</name>
<comment type="pathway">
    <text evidence="2 6">Cofactor biosynthesis; molybdopterin biosynthesis.</text>
</comment>
<dbReference type="Pfam" id="PF03453">
    <property type="entry name" value="MoeA_N"/>
    <property type="match status" value="1"/>
</dbReference>
<dbReference type="PROSITE" id="PS01079">
    <property type="entry name" value="MOCF_BIOSYNTHESIS_2"/>
    <property type="match status" value="1"/>
</dbReference>
<dbReference type="CDD" id="cd00887">
    <property type="entry name" value="MoeA"/>
    <property type="match status" value="1"/>
</dbReference>
<comment type="cofactor">
    <cofactor evidence="6">
        <name>Mg(2+)</name>
        <dbReference type="ChEBI" id="CHEBI:18420"/>
    </cofactor>
</comment>
<comment type="function">
    <text evidence="1 6">Catalyzes the insertion of molybdate into adenylated molybdopterin with the concomitant release of AMP.</text>
</comment>
<dbReference type="InterPro" id="IPR001453">
    <property type="entry name" value="MoaB/Mog_dom"/>
</dbReference>
<keyword evidence="6" id="KW-0460">Magnesium</keyword>
<evidence type="ECO:0000313" key="9">
    <source>
        <dbReference type="Proteomes" id="UP001484535"/>
    </source>
</evidence>
<dbReference type="Gene3D" id="2.40.340.10">
    <property type="entry name" value="MoeA, C-terminal, domain IV"/>
    <property type="match status" value="1"/>
</dbReference>
<dbReference type="SUPFAM" id="SSF63867">
    <property type="entry name" value="MoeA C-terminal domain-like"/>
    <property type="match status" value="1"/>
</dbReference>
<dbReference type="Gene3D" id="2.170.190.11">
    <property type="entry name" value="Molybdopterin biosynthesis moea protein, domain 3"/>
    <property type="match status" value="1"/>
</dbReference>
<comment type="catalytic activity">
    <reaction evidence="5">
        <text>adenylyl-molybdopterin + molybdate = Mo-molybdopterin + AMP + H(+)</text>
        <dbReference type="Rhea" id="RHEA:35047"/>
        <dbReference type="ChEBI" id="CHEBI:15378"/>
        <dbReference type="ChEBI" id="CHEBI:36264"/>
        <dbReference type="ChEBI" id="CHEBI:62727"/>
        <dbReference type="ChEBI" id="CHEBI:71302"/>
        <dbReference type="ChEBI" id="CHEBI:456215"/>
        <dbReference type="EC" id="2.10.1.1"/>
    </reaction>
</comment>
<dbReference type="InterPro" id="IPR005111">
    <property type="entry name" value="MoeA_C_domain_IV"/>
</dbReference>
<dbReference type="RefSeq" id="WP_346784552.1">
    <property type="nucleotide sequence ID" value="NZ_JBDLBR010000002.1"/>
</dbReference>
<dbReference type="SMART" id="SM00852">
    <property type="entry name" value="MoCF_biosynth"/>
    <property type="match status" value="1"/>
</dbReference>
<organism evidence="8 9">
    <name type="scientific">Aurantiacibacter flavus</name>
    <dbReference type="NCBI Taxonomy" id="3145232"/>
    <lineage>
        <taxon>Bacteria</taxon>
        <taxon>Pseudomonadati</taxon>
        <taxon>Pseudomonadota</taxon>
        <taxon>Alphaproteobacteria</taxon>
        <taxon>Sphingomonadales</taxon>
        <taxon>Erythrobacteraceae</taxon>
        <taxon>Aurantiacibacter</taxon>
    </lineage>
</organism>
<dbReference type="Gene3D" id="3.90.105.10">
    <property type="entry name" value="Molybdopterin biosynthesis moea protein, domain 2"/>
    <property type="match status" value="1"/>
</dbReference>
<dbReference type="EMBL" id="JBDLBR010000002">
    <property type="protein sequence ID" value="MEN7537103.1"/>
    <property type="molecule type" value="Genomic_DNA"/>
</dbReference>
<proteinExistence type="inferred from homology"/>
<evidence type="ECO:0000256" key="5">
    <source>
        <dbReference type="ARBA" id="ARBA00047317"/>
    </source>
</evidence>
<sequence length="401" mass="41383">MSLPPPIPHEEAQARLLAMAAPLGSERRPTGDTAGRYLAAPLLARRTQPPADLSAMDGYAVRADELTGPWQVVGESAAGHPFDRALAPGEAIRISTGALMPQGEAAVLLQENAEREGNALRLNGEDAATPRHVRRNGLDFAQGDALLDAGTRLSPAAVALALSGGHGTLDVGRLPRIAVLDSGDELAADPESVAPHQIPASNGAMLAAMCKGLVSEIDRLGPVPDTMEAMRAALAQADAADVLVTSGGASVGDHDLVRPALEEWEAEIAFWRIAMKPGKPLLIARKGAQFVVGLPGNPVSSMVTAYLFLLPLLRRLAGAAQPLPRAITLPTLDALPATGGRAELVRARMGDGGVTLLGQQDSSALRALAASEALIARPAHAGEAKAGDMVAVYLLSGGGWT</sequence>